<gene>
    <name evidence="3" type="ORF">FHS92_001635</name>
</gene>
<keyword evidence="1" id="KW-1133">Transmembrane helix</keyword>
<comment type="caution">
    <text evidence="3">The sequence shown here is derived from an EMBL/GenBank/DDBJ whole genome shotgun (WGS) entry which is preliminary data.</text>
</comment>
<name>A0A841J2Z9_9SPHN</name>
<feature type="transmembrane region" description="Helical" evidence="1">
    <location>
        <begin position="637"/>
        <end position="654"/>
    </location>
</feature>
<dbReference type="RefSeq" id="WP_343056698.1">
    <property type="nucleotide sequence ID" value="NZ_JACIJP010000002.1"/>
</dbReference>
<feature type="transmembrane region" description="Helical" evidence="1">
    <location>
        <begin position="426"/>
        <end position="446"/>
    </location>
</feature>
<dbReference type="InterPro" id="IPR050879">
    <property type="entry name" value="Acyltransferase_3"/>
</dbReference>
<evidence type="ECO:0000259" key="2">
    <source>
        <dbReference type="Pfam" id="PF01757"/>
    </source>
</evidence>
<feature type="transmembrane region" description="Helical" evidence="1">
    <location>
        <begin position="477"/>
        <end position="495"/>
    </location>
</feature>
<feature type="transmembrane region" description="Helical" evidence="1">
    <location>
        <begin position="577"/>
        <end position="596"/>
    </location>
</feature>
<keyword evidence="4" id="KW-1185">Reference proteome</keyword>
<organism evidence="3 4">
    <name type="scientific">Sphingobium subterraneum</name>
    <dbReference type="NCBI Taxonomy" id="627688"/>
    <lineage>
        <taxon>Bacteria</taxon>
        <taxon>Pseudomonadati</taxon>
        <taxon>Pseudomonadota</taxon>
        <taxon>Alphaproteobacteria</taxon>
        <taxon>Sphingomonadales</taxon>
        <taxon>Sphingomonadaceae</taxon>
        <taxon>Sphingobium</taxon>
    </lineage>
</organism>
<dbReference type="InterPro" id="IPR002656">
    <property type="entry name" value="Acyl_transf_3_dom"/>
</dbReference>
<feature type="domain" description="Acyltransferase 3" evidence="2">
    <location>
        <begin position="15"/>
        <end position="314"/>
    </location>
</feature>
<feature type="transmembrane region" description="Helical" evidence="1">
    <location>
        <begin position="298"/>
        <end position="315"/>
    </location>
</feature>
<feature type="transmembrane region" description="Helical" evidence="1">
    <location>
        <begin position="260"/>
        <end position="278"/>
    </location>
</feature>
<feature type="transmembrane region" description="Helical" evidence="1">
    <location>
        <begin position="603"/>
        <end position="625"/>
    </location>
</feature>
<evidence type="ECO:0000256" key="1">
    <source>
        <dbReference type="SAM" id="Phobius"/>
    </source>
</evidence>
<sequence>MTAPSPPRPRPRLRELDALRGIGALAVLLFHYTTRFPEMFPGASHVGIHIAGGHYSVLLFFALSGFAIFFSLEKLNHISDFAAARFARLFPAYWAAMAVTLAVQAVAQVPLFAVSTTALLVNPTMLQPFFRLPSVDGAYWTLAVELAFYACMALVWRLGWLHRIERVLLVWLALKWLLWVWPGMPEAAVMLLDLRYIHFFAIGLIAYRVSAGHRTWTQQLPLIVATFVTIARVETTDVFVVAALLLLVFQQVVAGRMRWLCVRPLLWLGAMSYPLYLVHQHVGMTIMLRAGEAGWNPWIGFALATATALAIAQGIHRVIERPAGDAILARWRVWTATRAAKPSTPPPARGRLTELDALRGLGAILVVNFHYSTRFHEMFPQAGHVPFHIFGGNYRVLLFFAISGFAIFFTMDGLKSAWDFVVGRFARLFPAYWAAMTLTLIAEYYGHVPALDISPLALAVNVTMLQAFFFLPAVDGAYWTLAVELGFYASMITLWRLNRLRHIERTLLVWLALKVLMFVWPDMPERAIMLLVLRYIPFFAIGMLSYRAWKGQRTWLQQAPYLAAVLATVALTDTPDLLIAAALLIFCFRLMIGGALRWLCWRPLLWVGGISYSLYLVHQHIGFIIMLNGDRLGIDPWISYVVAVATAFALGALINRTIEKPAARWVLARWKERQSGAPKLRAA</sequence>
<keyword evidence="1" id="KW-0812">Transmembrane</keyword>
<feature type="transmembrane region" description="Helical" evidence="1">
    <location>
        <begin position="93"/>
        <end position="118"/>
    </location>
</feature>
<dbReference type="PANTHER" id="PTHR23028">
    <property type="entry name" value="ACETYLTRANSFERASE"/>
    <property type="match status" value="1"/>
</dbReference>
<feature type="transmembrane region" description="Helical" evidence="1">
    <location>
        <begin position="18"/>
        <end position="34"/>
    </location>
</feature>
<evidence type="ECO:0000313" key="4">
    <source>
        <dbReference type="Proteomes" id="UP000552700"/>
    </source>
</evidence>
<dbReference type="GO" id="GO:0009103">
    <property type="term" value="P:lipopolysaccharide biosynthetic process"/>
    <property type="evidence" value="ECO:0007669"/>
    <property type="project" value="TreeGrafter"/>
</dbReference>
<dbReference type="AlphaFoldDB" id="A0A841J2Z9"/>
<dbReference type="Proteomes" id="UP000552700">
    <property type="component" value="Unassembled WGS sequence"/>
</dbReference>
<feature type="transmembrane region" description="Helical" evidence="1">
    <location>
        <begin position="527"/>
        <end position="546"/>
    </location>
</feature>
<dbReference type="GO" id="GO:0016020">
    <property type="term" value="C:membrane"/>
    <property type="evidence" value="ECO:0007669"/>
    <property type="project" value="TreeGrafter"/>
</dbReference>
<dbReference type="GO" id="GO:0016747">
    <property type="term" value="F:acyltransferase activity, transferring groups other than amino-acyl groups"/>
    <property type="evidence" value="ECO:0007669"/>
    <property type="project" value="InterPro"/>
</dbReference>
<keyword evidence="1" id="KW-0472">Membrane</keyword>
<reference evidence="3 4" key="1">
    <citation type="submission" date="2020-08" db="EMBL/GenBank/DDBJ databases">
        <title>Genomic Encyclopedia of Type Strains, Phase IV (KMG-IV): sequencing the most valuable type-strain genomes for metagenomic binning, comparative biology and taxonomic classification.</title>
        <authorList>
            <person name="Goeker M."/>
        </authorList>
    </citation>
    <scope>NUCLEOTIDE SEQUENCE [LARGE SCALE GENOMIC DNA]</scope>
    <source>
        <strain evidence="3 4">DSM 102255</strain>
    </source>
</reference>
<feature type="transmembrane region" description="Helical" evidence="1">
    <location>
        <begin position="396"/>
        <end position="414"/>
    </location>
</feature>
<dbReference type="Pfam" id="PF01757">
    <property type="entry name" value="Acyl_transf_3"/>
    <property type="match status" value="2"/>
</dbReference>
<protein>
    <submittedName>
        <fullName evidence="3">Peptidoglycan/LPS O-acetylase OafA/YrhL</fullName>
    </submittedName>
</protein>
<feature type="transmembrane region" description="Helical" evidence="1">
    <location>
        <begin position="138"/>
        <end position="156"/>
    </location>
</feature>
<feature type="transmembrane region" description="Helical" evidence="1">
    <location>
        <begin position="54"/>
        <end position="72"/>
    </location>
</feature>
<dbReference type="PANTHER" id="PTHR23028:SF53">
    <property type="entry name" value="ACYL_TRANSF_3 DOMAIN-CONTAINING PROTEIN"/>
    <property type="match status" value="1"/>
</dbReference>
<evidence type="ECO:0000313" key="3">
    <source>
        <dbReference type="EMBL" id="MBB6123906.1"/>
    </source>
</evidence>
<proteinExistence type="predicted"/>
<dbReference type="EMBL" id="JACIJP010000002">
    <property type="protein sequence ID" value="MBB6123906.1"/>
    <property type="molecule type" value="Genomic_DNA"/>
</dbReference>
<feature type="transmembrane region" description="Helical" evidence="1">
    <location>
        <begin position="168"/>
        <end position="184"/>
    </location>
</feature>
<accession>A0A841J2Z9</accession>
<feature type="domain" description="Acyltransferase 3" evidence="2">
    <location>
        <begin position="354"/>
        <end position="655"/>
    </location>
</feature>